<dbReference type="Gene3D" id="3.30.390.50">
    <property type="entry name" value="CO dehydrogenase flavoprotein, C-terminal domain"/>
    <property type="match status" value="1"/>
</dbReference>
<dbReference type="Gene3D" id="3.30.43.10">
    <property type="entry name" value="Uridine Diphospho-n-acetylenolpyruvylglucosamine Reductase, domain 2"/>
    <property type="match status" value="1"/>
</dbReference>
<accession>A0A543C193</accession>
<dbReference type="GO" id="GO:0071949">
    <property type="term" value="F:FAD binding"/>
    <property type="evidence" value="ECO:0007669"/>
    <property type="project" value="InterPro"/>
</dbReference>
<evidence type="ECO:0000259" key="4">
    <source>
        <dbReference type="PROSITE" id="PS51387"/>
    </source>
</evidence>
<reference evidence="5 6" key="1">
    <citation type="submission" date="2019-06" db="EMBL/GenBank/DDBJ databases">
        <title>Sequencing the genomes of 1000 actinobacteria strains.</title>
        <authorList>
            <person name="Klenk H.-P."/>
        </authorList>
    </citation>
    <scope>NUCLEOTIDE SEQUENCE [LARGE SCALE GENOMIC DNA]</scope>
    <source>
        <strain evidence="5 6">DSM 102200</strain>
    </source>
</reference>
<dbReference type="OrthoDB" id="9793944at2"/>
<feature type="domain" description="FAD-binding PCMH-type" evidence="4">
    <location>
        <begin position="1"/>
        <end position="178"/>
    </location>
</feature>
<name>A0A543C193_9ACTN</name>
<dbReference type="PROSITE" id="PS51387">
    <property type="entry name" value="FAD_PCMH"/>
    <property type="match status" value="1"/>
</dbReference>
<dbReference type="Gene3D" id="3.30.465.10">
    <property type="match status" value="1"/>
</dbReference>
<dbReference type="PANTHER" id="PTHR42659:SF2">
    <property type="entry name" value="XANTHINE DEHYDROGENASE SUBUNIT C-RELATED"/>
    <property type="match status" value="1"/>
</dbReference>
<dbReference type="InterPro" id="IPR036318">
    <property type="entry name" value="FAD-bd_PCMH-like_sf"/>
</dbReference>
<gene>
    <name evidence="5" type="ORF">FB559_8155</name>
</gene>
<dbReference type="InterPro" id="IPR051312">
    <property type="entry name" value="Diverse_Substr_Oxidored"/>
</dbReference>
<dbReference type="Pfam" id="PF03450">
    <property type="entry name" value="CO_deh_flav_C"/>
    <property type="match status" value="1"/>
</dbReference>
<evidence type="ECO:0000313" key="6">
    <source>
        <dbReference type="Proteomes" id="UP000316096"/>
    </source>
</evidence>
<dbReference type="RefSeq" id="WP_141962811.1">
    <property type="nucleotide sequence ID" value="NZ_VFOZ01000002.1"/>
</dbReference>
<comment type="caution">
    <text evidence="5">The sequence shown here is derived from an EMBL/GenBank/DDBJ whole genome shotgun (WGS) entry which is preliminary data.</text>
</comment>
<protein>
    <submittedName>
        <fullName evidence="5">Carbon-monoxide dehydrogenase medium subunit</fullName>
    </submittedName>
</protein>
<dbReference type="InterPro" id="IPR005107">
    <property type="entry name" value="CO_DH_flav_C"/>
</dbReference>
<sequence>MKPGRFAYHAPRELDEALALLKEHGDEAKVLAGGQSLMPMLNFRLAQIEHLIDINRLGGGLDAPRLDAGRIVIPALVRQRQVERSAEMARALPLLTSALKDVAHPQIRNRGTICGSLAHADPAAELPSVMTALDATFTIASADGVRTLGAADFFLFHLTTALEPEEILLEVAVDRLPDGTYSAFQEFATRHGDFALAAVAVTCGLDDAGAVTGCRVVAAGVAPTPQRLTAVEELATGRRLDEALLGEVAAAARDEVDPTSDIHASAMYRKRLTGVLVKRALADVGTQQEAAHA</sequence>
<dbReference type="InterPro" id="IPR036683">
    <property type="entry name" value="CO_DH_flav_C_dom_sf"/>
</dbReference>
<dbReference type="SMART" id="SM01092">
    <property type="entry name" value="CO_deh_flav_C"/>
    <property type="match status" value="1"/>
</dbReference>
<evidence type="ECO:0000256" key="3">
    <source>
        <dbReference type="ARBA" id="ARBA00023002"/>
    </source>
</evidence>
<dbReference type="SUPFAM" id="SSF56176">
    <property type="entry name" value="FAD-binding/transporter-associated domain-like"/>
    <property type="match status" value="1"/>
</dbReference>
<dbReference type="InterPro" id="IPR016169">
    <property type="entry name" value="FAD-bd_PCMH_sub2"/>
</dbReference>
<evidence type="ECO:0000313" key="5">
    <source>
        <dbReference type="EMBL" id="TQL90841.1"/>
    </source>
</evidence>
<keyword evidence="1" id="KW-0285">Flavoprotein</keyword>
<keyword evidence="3" id="KW-0560">Oxidoreductase</keyword>
<dbReference type="GO" id="GO:0016491">
    <property type="term" value="F:oxidoreductase activity"/>
    <property type="evidence" value="ECO:0007669"/>
    <property type="project" value="UniProtKB-KW"/>
</dbReference>
<dbReference type="AlphaFoldDB" id="A0A543C193"/>
<dbReference type="SUPFAM" id="SSF55447">
    <property type="entry name" value="CO dehydrogenase flavoprotein C-terminal domain-like"/>
    <property type="match status" value="1"/>
</dbReference>
<organism evidence="5 6">
    <name type="scientific">Actinoallomurus bryophytorum</name>
    <dbReference type="NCBI Taxonomy" id="1490222"/>
    <lineage>
        <taxon>Bacteria</taxon>
        <taxon>Bacillati</taxon>
        <taxon>Actinomycetota</taxon>
        <taxon>Actinomycetes</taxon>
        <taxon>Streptosporangiales</taxon>
        <taxon>Thermomonosporaceae</taxon>
        <taxon>Actinoallomurus</taxon>
    </lineage>
</organism>
<dbReference type="Proteomes" id="UP000316096">
    <property type="component" value="Unassembled WGS sequence"/>
</dbReference>
<dbReference type="Pfam" id="PF00941">
    <property type="entry name" value="FAD_binding_5"/>
    <property type="match status" value="1"/>
</dbReference>
<dbReference type="InterPro" id="IPR016166">
    <property type="entry name" value="FAD-bd_PCMH"/>
</dbReference>
<dbReference type="InterPro" id="IPR016167">
    <property type="entry name" value="FAD-bd_PCMH_sub1"/>
</dbReference>
<proteinExistence type="predicted"/>
<keyword evidence="6" id="KW-1185">Reference proteome</keyword>
<dbReference type="PANTHER" id="PTHR42659">
    <property type="entry name" value="XANTHINE DEHYDROGENASE SUBUNIT C-RELATED"/>
    <property type="match status" value="1"/>
</dbReference>
<dbReference type="InterPro" id="IPR002346">
    <property type="entry name" value="Mopterin_DH_FAD-bd"/>
</dbReference>
<evidence type="ECO:0000256" key="1">
    <source>
        <dbReference type="ARBA" id="ARBA00022630"/>
    </source>
</evidence>
<dbReference type="EMBL" id="VFOZ01000002">
    <property type="protein sequence ID" value="TQL90841.1"/>
    <property type="molecule type" value="Genomic_DNA"/>
</dbReference>
<keyword evidence="2" id="KW-0274">FAD</keyword>
<evidence type="ECO:0000256" key="2">
    <source>
        <dbReference type="ARBA" id="ARBA00022827"/>
    </source>
</evidence>